<dbReference type="GeneID" id="101892307"/>
<dbReference type="InterPro" id="IPR057635">
    <property type="entry name" value="Tsg_N"/>
</dbReference>
<evidence type="ECO:0000313" key="11">
    <source>
        <dbReference type="Proteomes" id="UP001652621"/>
    </source>
</evidence>
<feature type="signal peptide" evidence="7">
    <location>
        <begin position="1"/>
        <end position="30"/>
    </location>
</feature>
<dbReference type="OrthoDB" id="10037323at2759"/>
<evidence type="ECO:0000313" key="12">
    <source>
        <dbReference type="RefSeq" id="XP_005177880.2"/>
    </source>
</evidence>
<dbReference type="EnsemblMetazoa" id="MDOA014298-RA">
    <property type="protein sequence ID" value="MDOA014298-PA"/>
    <property type="gene ID" value="MDOA014298"/>
</dbReference>
<proteinExistence type="inferred from homology"/>
<evidence type="ECO:0000256" key="2">
    <source>
        <dbReference type="ARBA" id="ARBA00010047"/>
    </source>
</evidence>
<comment type="subcellular location">
    <subcellularLocation>
        <location evidence="1">Secreted</location>
    </subcellularLocation>
</comment>
<dbReference type="GO" id="GO:0005615">
    <property type="term" value="C:extracellular space"/>
    <property type="evidence" value="ECO:0007669"/>
    <property type="project" value="TreeGrafter"/>
</dbReference>
<keyword evidence="4" id="KW-0964">Secreted</keyword>
<evidence type="ECO:0000313" key="10">
    <source>
        <dbReference type="EnsemblMetazoa" id="MDOA014298-PA"/>
    </source>
</evidence>
<dbReference type="InterPro" id="IPR006761">
    <property type="entry name" value="Tsg"/>
</dbReference>
<dbReference type="RefSeq" id="XP_005177880.2">
    <property type="nucleotide sequence ID" value="XM_005177823.3"/>
</dbReference>
<dbReference type="VEuPathDB" id="VectorBase:MDOMA2_004359"/>
<evidence type="ECO:0000256" key="5">
    <source>
        <dbReference type="ARBA" id="ARBA00022729"/>
    </source>
</evidence>
<dbReference type="VEuPathDB" id="VectorBase:MDOA014298"/>
<feature type="domain" description="Tsg C-terminal" evidence="8">
    <location>
        <begin position="92"/>
        <end position="224"/>
    </location>
</feature>
<evidence type="ECO:0000256" key="4">
    <source>
        <dbReference type="ARBA" id="ARBA00022525"/>
    </source>
</evidence>
<reference evidence="12" key="2">
    <citation type="submission" date="2025-04" db="UniProtKB">
        <authorList>
            <consortium name="RefSeq"/>
        </authorList>
    </citation>
    <scope>IDENTIFICATION</scope>
    <source>
        <strain evidence="12">Aabys</strain>
    </source>
</reference>
<evidence type="ECO:0000256" key="1">
    <source>
        <dbReference type="ARBA" id="ARBA00004613"/>
    </source>
</evidence>
<feature type="domain" description="Tsg N-terminal" evidence="9">
    <location>
        <begin position="32"/>
        <end position="88"/>
    </location>
</feature>
<comment type="similarity">
    <text evidence="2">Belongs to the twisted gastrulation protein family.</text>
</comment>
<evidence type="ECO:0000256" key="3">
    <source>
        <dbReference type="ARBA" id="ARBA00022473"/>
    </source>
</evidence>
<dbReference type="Pfam" id="PF23782">
    <property type="entry name" value="Tsg_N"/>
    <property type="match status" value="1"/>
</dbReference>
<gene>
    <name evidence="10" type="primary">101892307</name>
    <name evidence="12" type="synonym">LOC101892307</name>
</gene>
<sequence>MFLTNLSTAMAVWCSVAVALICPIITLANADGCNEFVCGSVVSKCLLTQSCQCKLSDCFCCKDCLNCLGELYTECCSCLDMCPKHNDTLSALAPKSQIGDFEGVPEYFDALTAVEDENQWTTIRFPMRNSLQRHYNMATGTFGFGSPPYGSGDAGQETSLQNIPTTVNCTVIFLNNCMNNKKCSDYCESMGSNSYRWFHDGCCECVGSNCYNYGINESRCSACPEDEDDEEMFDVDSMDDAADYAGENDEYMPWDYGEEELNYN</sequence>
<dbReference type="PANTHER" id="PTHR12312">
    <property type="entry name" value="TWISTED GASTRULATION PROTEIN HOMOLOG 1-A-RELATED"/>
    <property type="match status" value="1"/>
</dbReference>
<keyword evidence="3" id="KW-0217">Developmental protein</keyword>
<keyword evidence="5 7" id="KW-0732">Signal</keyword>
<dbReference type="GO" id="GO:0030510">
    <property type="term" value="P:regulation of BMP signaling pathway"/>
    <property type="evidence" value="ECO:0007669"/>
    <property type="project" value="TreeGrafter"/>
</dbReference>
<dbReference type="eggNOG" id="ENOG502QRE9">
    <property type="taxonomic scope" value="Eukaryota"/>
</dbReference>
<keyword evidence="11" id="KW-1185">Reference proteome</keyword>
<dbReference type="Pfam" id="PF04668">
    <property type="entry name" value="Tsg"/>
    <property type="match status" value="1"/>
</dbReference>
<feature type="chain" id="PRO_5044561595" evidence="7">
    <location>
        <begin position="31"/>
        <end position="264"/>
    </location>
</feature>
<dbReference type="AlphaFoldDB" id="A0A1I8NE93"/>
<dbReference type="PANTHER" id="PTHR12312:SF16">
    <property type="entry name" value="TWISTED GASTRULATION PROTEIN HOMOLOG 1-A-RELATED"/>
    <property type="match status" value="1"/>
</dbReference>
<dbReference type="InterPro" id="IPR057726">
    <property type="entry name" value="Tsg_C"/>
</dbReference>
<organism evidence="10">
    <name type="scientific">Musca domestica</name>
    <name type="common">House fly</name>
    <dbReference type="NCBI Taxonomy" id="7370"/>
    <lineage>
        <taxon>Eukaryota</taxon>
        <taxon>Metazoa</taxon>
        <taxon>Ecdysozoa</taxon>
        <taxon>Arthropoda</taxon>
        <taxon>Hexapoda</taxon>
        <taxon>Insecta</taxon>
        <taxon>Pterygota</taxon>
        <taxon>Neoptera</taxon>
        <taxon>Endopterygota</taxon>
        <taxon>Diptera</taxon>
        <taxon>Brachycera</taxon>
        <taxon>Muscomorpha</taxon>
        <taxon>Muscoidea</taxon>
        <taxon>Muscidae</taxon>
        <taxon>Musca</taxon>
    </lineage>
</organism>
<reference evidence="10" key="1">
    <citation type="submission" date="2020-05" db="UniProtKB">
        <authorList>
            <consortium name="EnsemblMetazoa"/>
        </authorList>
    </citation>
    <scope>IDENTIFICATION</scope>
    <source>
        <strain evidence="10">Aabys</strain>
    </source>
</reference>
<name>A0A1I8NE93_MUSDO</name>
<evidence type="ECO:0000256" key="6">
    <source>
        <dbReference type="ARBA" id="ARBA00023180"/>
    </source>
</evidence>
<evidence type="ECO:0000259" key="9">
    <source>
        <dbReference type="Pfam" id="PF23782"/>
    </source>
</evidence>
<keyword evidence="6" id="KW-0325">Glycoprotein</keyword>
<protein>
    <submittedName>
        <fullName evidence="12">Protein twisted gastrulation</fullName>
    </submittedName>
</protein>
<evidence type="ECO:0000256" key="7">
    <source>
        <dbReference type="SAM" id="SignalP"/>
    </source>
</evidence>
<dbReference type="KEGG" id="mde:101892307"/>
<dbReference type="STRING" id="7370.A0A1I8NE93"/>
<dbReference type="Proteomes" id="UP001652621">
    <property type="component" value="Unplaced"/>
</dbReference>
<evidence type="ECO:0000259" key="8">
    <source>
        <dbReference type="Pfam" id="PF04668"/>
    </source>
</evidence>
<accession>A0A1I8NE93</accession>